<feature type="compositionally biased region" description="Polar residues" evidence="1">
    <location>
        <begin position="60"/>
        <end position="74"/>
    </location>
</feature>
<dbReference type="Proteomes" id="UP001501637">
    <property type="component" value="Unassembled WGS sequence"/>
</dbReference>
<keyword evidence="4" id="KW-1185">Reference proteome</keyword>
<feature type="signal peptide" evidence="2">
    <location>
        <begin position="1"/>
        <end position="33"/>
    </location>
</feature>
<evidence type="ECO:0008006" key="5">
    <source>
        <dbReference type="Google" id="ProtNLM"/>
    </source>
</evidence>
<feature type="compositionally biased region" description="Polar residues" evidence="1">
    <location>
        <begin position="39"/>
        <end position="52"/>
    </location>
</feature>
<proteinExistence type="predicted"/>
<accession>A0ABP6NBF4</accession>
<evidence type="ECO:0000256" key="2">
    <source>
        <dbReference type="SAM" id="SignalP"/>
    </source>
</evidence>
<evidence type="ECO:0000313" key="3">
    <source>
        <dbReference type="EMBL" id="GAA3142715.1"/>
    </source>
</evidence>
<evidence type="ECO:0000256" key="1">
    <source>
        <dbReference type="SAM" id="MobiDB-lite"/>
    </source>
</evidence>
<name>A0ABP6NBF4_9ACTN</name>
<dbReference type="EMBL" id="BAAAUG010000173">
    <property type="protein sequence ID" value="GAA3142715.1"/>
    <property type="molecule type" value="Genomic_DNA"/>
</dbReference>
<feature type="region of interest" description="Disordered" evidence="1">
    <location>
        <begin position="39"/>
        <end position="143"/>
    </location>
</feature>
<reference evidence="4" key="1">
    <citation type="journal article" date="2019" name="Int. J. Syst. Evol. Microbiol.">
        <title>The Global Catalogue of Microorganisms (GCM) 10K type strain sequencing project: providing services to taxonomists for standard genome sequencing and annotation.</title>
        <authorList>
            <consortium name="The Broad Institute Genomics Platform"/>
            <consortium name="The Broad Institute Genome Sequencing Center for Infectious Disease"/>
            <person name="Wu L."/>
            <person name="Ma J."/>
        </authorList>
    </citation>
    <scope>NUCLEOTIDE SEQUENCE [LARGE SCALE GENOMIC DNA]</scope>
    <source>
        <strain evidence="4">JCM 9092</strain>
    </source>
</reference>
<keyword evidence="2" id="KW-0732">Signal</keyword>
<sequence length="218" mass="22640">MNPMPPRGKRSPARRGPAACGVLTLAATVTAAAALVSCGTDSDAPSSEGSRTVSERPTAPDSSAFSEKTASPLKSQASEAAESARASASEAQASASERADEFEASVSADTERANQAAENALKDVDGKGNAMSDVSMTGRPRSETGGVLASVVTFTNRTDKTADFAVRVDFLDSSGKTVETRYVGTENLEPGKRAQRYAISHAPPEPKLSAKLVKAQRY</sequence>
<organism evidence="3 4">
    <name type="scientific">Streptomyces rectiviolaceus</name>
    <dbReference type="NCBI Taxonomy" id="332591"/>
    <lineage>
        <taxon>Bacteria</taxon>
        <taxon>Bacillati</taxon>
        <taxon>Actinomycetota</taxon>
        <taxon>Actinomycetes</taxon>
        <taxon>Kitasatosporales</taxon>
        <taxon>Streptomycetaceae</taxon>
        <taxon>Streptomyces</taxon>
    </lineage>
</organism>
<evidence type="ECO:0000313" key="4">
    <source>
        <dbReference type="Proteomes" id="UP001501637"/>
    </source>
</evidence>
<feature type="chain" id="PRO_5045710071" description="Secreted protein" evidence="2">
    <location>
        <begin position="34"/>
        <end position="218"/>
    </location>
</feature>
<feature type="compositionally biased region" description="Low complexity" evidence="1">
    <location>
        <begin position="75"/>
        <end position="96"/>
    </location>
</feature>
<comment type="caution">
    <text evidence="3">The sequence shown here is derived from an EMBL/GenBank/DDBJ whole genome shotgun (WGS) entry which is preliminary data.</text>
</comment>
<dbReference type="RefSeq" id="WP_344528672.1">
    <property type="nucleotide sequence ID" value="NZ_BAAAUG010000173.1"/>
</dbReference>
<gene>
    <name evidence="3" type="ORF">GCM10010449_72970</name>
</gene>
<protein>
    <recommendedName>
        <fullName evidence="5">Secreted protein</fullName>
    </recommendedName>
</protein>